<dbReference type="FunFam" id="3.40.50.720:FF:000363">
    <property type="entry name" value="D-isomer specific 2-hydroxyacid dehydrogenase"/>
    <property type="match status" value="1"/>
</dbReference>
<keyword evidence="1" id="KW-0560">Oxidoreductase</keyword>
<comment type="caution">
    <text evidence="4">The sequence shown here is derived from an EMBL/GenBank/DDBJ whole genome shotgun (WGS) entry which is preliminary data.</text>
</comment>
<accession>A0AAE3AB33</accession>
<dbReference type="InterPro" id="IPR036291">
    <property type="entry name" value="NAD(P)-bd_dom_sf"/>
</dbReference>
<dbReference type="RefSeq" id="WP_308459532.1">
    <property type="nucleotide sequence ID" value="NZ_JAJEPS010000009.1"/>
</dbReference>
<dbReference type="Gene3D" id="3.40.50.720">
    <property type="entry name" value="NAD(P)-binding Rossmann-like Domain"/>
    <property type="match status" value="2"/>
</dbReference>
<dbReference type="InterPro" id="IPR006140">
    <property type="entry name" value="D-isomer_DH_NAD-bd"/>
</dbReference>
<dbReference type="GO" id="GO:0016616">
    <property type="term" value="F:oxidoreductase activity, acting on the CH-OH group of donors, NAD or NADP as acceptor"/>
    <property type="evidence" value="ECO:0007669"/>
    <property type="project" value="UniProtKB-ARBA"/>
</dbReference>
<dbReference type="GO" id="GO:0051287">
    <property type="term" value="F:NAD binding"/>
    <property type="evidence" value="ECO:0007669"/>
    <property type="project" value="InterPro"/>
</dbReference>
<evidence type="ECO:0000259" key="3">
    <source>
        <dbReference type="Pfam" id="PF02826"/>
    </source>
</evidence>
<evidence type="ECO:0000256" key="2">
    <source>
        <dbReference type="ARBA" id="ARBA00023027"/>
    </source>
</evidence>
<dbReference type="SUPFAM" id="SSF52283">
    <property type="entry name" value="Formate/glycerate dehydrogenase catalytic domain-like"/>
    <property type="match status" value="1"/>
</dbReference>
<organism evidence="4 5">
    <name type="scientific">Hominiventricola filiformis</name>
    <dbReference type="NCBI Taxonomy" id="2885352"/>
    <lineage>
        <taxon>Bacteria</taxon>
        <taxon>Bacillati</taxon>
        <taxon>Bacillota</taxon>
        <taxon>Clostridia</taxon>
        <taxon>Lachnospirales</taxon>
        <taxon>Lachnospiraceae</taxon>
        <taxon>Hominiventricola</taxon>
    </lineage>
</organism>
<feature type="domain" description="D-isomer specific 2-hydroxyacid dehydrogenase NAD-binding" evidence="3">
    <location>
        <begin position="108"/>
        <end position="283"/>
    </location>
</feature>
<reference evidence="4 5" key="1">
    <citation type="submission" date="2021-10" db="EMBL/GenBank/DDBJ databases">
        <title>Anaerobic single-cell dispensing facilitates the cultivation of human gut bacteria.</title>
        <authorList>
            <person name="Afrizal A."/>
        </authorList>
    </citation>
    <scope>NUCLEOTIDE SEQUENCE [LARGE SCALE GENOMIC DNA]</scope>
    <source>
        <strain evidence="4 5">CLA-AA-H276</strain>
    </source>
</reference>
<evidence type="ECO:0000256" key="1">
    <source>
        <dbReference type="ARBA" id="ARBA00023002"/>
    </source>
</evidence>
<evidence type="ECO:0000313" key="4">
    <source>
        <dbReference type="EMBL" id="MCC2126555.1"/>
    </source>
</evidence>
<name>A0AAE3AB33_9FIRM</name>
<proteinExistence type="predicted"/>
<keyword evidence="2" id="KW-0520">NAD</keyword>
<dbReference type="InterPro" id="IPR029753">
    <property type="entry name" value="D-isomer_DH_CS"/>
</dbReference>
<evidence type="ECO:0000313" key="5">
    <source>
        <dbReference type="Proteomes" id="UP001198220"/>
    </source>
</evidence>
<dbReference type="PROSITE" id="PS00671">
    <property type="entry name" value="D_2_HYDROXYACID_DH_3"/>
    <property type="match status" value="1"/>
</dbReference>
<dbReference type="Pfam" id="PF02826">
    <property type="entry name" value="2-Hacid_dh_C"/>
    <property type="match status" value="1"/>
</dbReference>
<dbReference type="SUPFAM" id="SSF51735">
    <property type="entry name" value="NAD(P)-binding Rossmann-fold domains"/>
    <property type="match status" value="1"/>
</dbReference>
<dbReference type="CDD" id="cd05300">
    <property type="entry name" value="2-Hacid_dh_1"/>
    <property type="match status" value="1"/>
</dbReference>
<keyword evidence="5" id="KW-1185">Reference proteome</keyword>
<dbReference type="EMBL" id="JAJEPS010000009">
    <property type="protein sequence ID" value="MCC2126555.1"/>
    <property type="molecule type" value="Genomic_DNA"/>
</dbReference>
<dbReference type="Proteomes" id="UP001198220">
    <property type="component" value="Unassembled WGS sequence"/>
</dbReference>
<protein>
    <submittedName>
        <fullName evidence="4">D-2-hydroxyacid dehydrogenase</fullName>
    </submittedName>
</protein>
<sequence length="327" mass="36837">MDRIKAAVLFDCDERQREELEAAGKDMVEFVYVPEDMSREERLPMLKQAQIIFGQPGLREIAQCENLHWIQMSWAGTDIYTARNGFPREVALTNASGCFHIVIPEYVIAVLLELCRNLKTYAVQQQERKWSPIPSEMLLYGKRALILGAGDIGTGVAERLCAFGVKIIGMRKTDRNYPDCYDGMITPDELDQELQKADIVINCLPGTAATKGLLNKHRLCLMKEKALLVNVGRGNVIDMEALVSVLKEGHLGGVALDVVDPEPLPEDHPLWHMEKVVLTPHIAGRSFGFSKDTEDRIVHLWSQNLKRYLEGKELVNRVSFETGYASK</sequence>
<gene>
    <name evidence="4" type="ORF">LKD36_10215</name>
</gene>
<dbReference type="AlphaFoldDB" id="A0AAE3AB33"/>
<dbReference type="PANTHER" id="PTHR43333:SF1">
    <property type="entry name" value="D-ISOMER SPECIFIC 2-HYDROXYACID DEHYDROGENASE NAD-BINDING DOMAIN-CONTAINING PROTEIN"/>
    <property type="match status" value="1"/>
</dbReference>
<dbReference type="PANTHER" id="PTHR43333">
    <property type="entry name" value="2-HACID_DH_C DOMAIN-CONTAINING PROTEIN"/>
    <property type="match status" value="1"/>
</dbReference>